<dbReference type="PANTHER" id="PTHR10578:SF107">
    <property type="entry name" value="2-HYDROXYACID OXIDASE 1"/>
    <property type="match status" value="1"/>
</dbReference>
<keyword evidence="3" id="KW-0288">FMN</keyword>
<dbReference type="PROSITE" id="PS51349">
    <property type="entry name" value="FMN_HYDROXY_ACID_DH_2"/>
    <property type="match status" value="1"/>
</dbReference>
<evidence type="ECO:0000256" key="3">
    <source>
        <dbReference type="ARBA" id="ARBA00022643"/>
    </source>
</evidence>
<dbReference type="EMBL" id="UINC01003225">
    <property type="protein sequence ID" value="SVA04434.1"/>
    <property type="molecule type" value="Genomic_DNA"/>
</dbReference>
<evidence type="ECO:0000256" key="2">
    <source>
        <dbReference type="ARBA" id="ARBA00022630"/>
    </source>
</evidence>
<evidence type="ECO:0000259" key="6">
    <source>
        <dbReference type="PROSITE" id="PS51349"/>
    </source>
</evidence>
<dbReference type="InterPro" id="IPR006311">
    <property type="entry name" value="TAT_signal"/>
</dbReference>
<evidence type="ECO:0000313" key="7">
    <source>
        <dbReference type="EMBL" id="SVA04434.1"/>
    </source>
</evidence>
<keyword evidence="4" id="KW-0560">Oxidoreductase</keyword>
<proteinExistence type="inferred from homology"/>
<dbReference type="PIRSF" id="PIRSF000138">
    <property type="entry name" value="Al-hdrx_acd_dh"/>
    <property type="match status" value="1"/>
</dbReference>
<comment type="cofactor">
    <cofactor evidence="1">
        <name>FMN</name>
        <dbReference type="ChEBI" id="CHEBI:58210"/>
    </cofactor>
</comment>
<protein>
    <recommendedName>
        <fullName evidence="6">FMN hydroxy acid dehydrogenase domain-containing protein</fullName>
    </recommendedName>
</protein>
<feature type="domain" description="FMN hydroxy acid dehydrogenase" evidence="6">
    <location>
        <begin position="63"/>
        <end position="426"/>
    </location>
</feature>
<dbReference type="InterPro" id="IPR000262">
    <property type="entry name" value="FMN-dep_DH"/>
</dbReference>
<accession>A0A381SLY4</accession>
<reference evidence="7" key="1">
    <citation type="submission" date="2018-05" db="EMBL/GenBank/DDBJ databases">
        <authorList>
            <person name="Lanie J.A."/>
            <person name="Ng W.-L."/>
            <person name="Kazmierczak K.M."/>
            <person name="Andrzejewski T.M."/>
            <person name="Davidsen T.M."/>
            <person name="Wayne K.J."/>
            <person name="Tettelin H."/>
            <person name="Glass J.I."/>
            <person name="Rusch D."/>
            <person name="Podicherti R."/>
            <person name="Tsui H.-C.T."/>
            <person name="Winkler M.E."/>
        </authorList>
    </citation>
    <scope>NUCLEOTIDE SEQUENCE</scope>
</reference>
<keyword evidence="2" id="KW-0285">Flavoprotein</keyword>
<organism evidence="7">
    <name type="scientific">marine metagenome</name>
    <dbReference type="NCBI Taxonomy" id="408172"/>
    <lineage>
        <taxon>unclassified sequences</taxon>
        <taxon>metagenomes</taxon>
        <taxon>ecological metagenomes</taxon>
    </lineage>
</organism>
<dbReference type="AlphaFoldDB" id="A0A381SLY4"/>
<dbReference type="GO" id="GO:0010181">
    <property type="term" value="F:FMN binding"/>
    <property type="evidence" value="ECO:0007669"/>
    <property type="project" value="InterPro"/>
</dbReference>
<comment type="similarity">
    <text evidence="5">Belongs to the FMN-dependent alpha-hydroxy acid dehydrogenase family.</text>
</comment>
<dbReference type="InterPro" id="IPR013785">
    <property type="entry name" value="Aldolase_TIM"/>
</dbReference>
<dbReference type="Gene3D" id="3.20.20.70">
    <property type="entry name" value="Aldolase class I"/>
    <property type="match status" value="1"/>
</dbReference>
<evidence type="ECO:0000256" key="1">
    <source>
        <dbReference type="ARBA" id="ARBA00001917"/>
    </source>
</evidence>
<dbReference type="PROSITE" id="PS51318">
    <property type="entry name" value="TAT"/>
    <property type="match status" value="1"/>
</dbReference>
<dbReference type="PANTHER" id="PTHR10578">
    <property type="entry name" value="S -2-HYDROXY-ACID OXIDASE-RELATED"/>
    <property type="match status" value="1"/>
</dbReference>
<dbReference type="InterPro" id="IPR012133">
    <property type="entry name" value="Alpha-hydoxy_acid_DH_FMN"/>
</dbReference>
<name>A0A381SLY4_9ZZZZ</name>
<evidence type="ECO:0000256" key="5">
    <source>
        <dbReference type="ARBA" id="ARBA00024042"/>
    </source>
</evidence>
<evidence type="ECO:0000256" key="4">
    <source>
        <dbReference type="ARBA" id="ARBA00023002"/>
    </source>
</evidence>
<dbReference type="SUPFAM" id="SSF51395">
    <property type="entry name" value="FMN-linked oxidoreductases"/>
    <property type="match status" value="1"/>
</dbReference>
<dbReference type="InterPro" id="IPR037396">
    <property type="entry name" value="FMN_HAD"/>
</dbReference>
<dbReference type="GO" id="GO:0016491">
    <property type="term" value="F:oxidoreductase activity"/>
    <property type="evidence" value="ECO:0007669"/>
    <property type="project" value="UniProtKB-KW"/>
</dbReference>
<gene>
    <name evidence="7" type="ORF">METZ01_LOCUS57288</name>
</gene>
<sequence length="426" mass="46395">MPDDVNLGTNRRRFLKYLAASPLMASAGLTGGLVDELIASGPGGAPDLELFMTEVGKQEIAIASESEALNVFDFQVVAKQVLPPAHYGYMATSIDDDSMLRINREGFDHFGLRMRRLVDIRSIDPSIELFGNHWSTPITIQPTSSNAAFHPGAEIAVAKAARNKNHIQMLSTVASSAIEDVTAARGEPIWYQLYADSYWNRTLAMVKRAEATGTPVLVWTIDLLGGRNTETATRLRRIDDRDCSVCHEPTATSRYSRSVKPMGQNLPDPVGESMSRRLTWDFIARLKDATPMKLILKGVVTREDALLAVSYGADGIIVSNHGARASASGRSTIECLPEIVDAVDGRIPILIDSGFRRGTDIFKALALGASAVGVGRPYLWGLASFGQAGVEAVLQMLRSELELVMRQAGTPTIKDIRPSHILHRTL</sequence>
<dbReference type="Pfam" id="PF01070">
    <property type="entry name" value="FMN_dh"/>
    <property type="match status" value="1"/>
</dbReference>
<dbReference type="CDD" id="cd02809">
    <property type="entry name" value="alpha_hydroxyacid_oxid_FMN"/>
    <property type="match status" value="1"/>
</dbReference>